<gene>
    <name evidence="7" type="ORF">RJT34_16100</name>
</gene>
<name>A0AAN9PDC2_CLITE</name>
<proteinExistence type="predicted"/>
<dbReference type="PROSITE" id="PS50863">
    <property type="entry name" value="B3"/>
    <property type="match status" value="1"/>
</dbReference>
<keyword evidence="2" id="KW-0805">Transcription regulation</keyword>
<dbReference type="GO" id="GO:0005634">
    <property type="term" value="C:nucleus"/>
    <property type="evidence" value="ECO:0007669"/>
    <property type="project" value="UniProtKB-SubCell"/>
</dbReference>
<evidence type="ECO:0000256" key="1">
    <source>
        <dbReference type="ARBA" id="ARBA00004123"/>
    </source>
</evidence>
<keyword evidence="8" id="KW-1185">Reference proteome</keyword>
<dbReference type="InterPro" id="IPR044837">
    <property type="entry name" value="REM16-like"/>
</dbReference>
<evidence type="ECO:0000256" key="3">
    <source>
        <dbReference type="ARBA" id="ARBA00023125"/>
    </source>
</evidence>
<keyword evidence="5" id="KW-0539">Nucleus</keyword>
<dbReference type="Proteomes" id="UP001359559">
    <property type="component" value="Unassembled WGS sequence"/>
</dbReference>
<evidence type="ECO:0000256" key="4">
    <source>
        <dbReference type="ARBA" id="ARBA00023163"/>
    </source>
</evidence>
<dbReference type="CDD" id="cd10017">
    <property type="entry name" value="B3_DNA"/>
    <property type="match status" value="1"/>
</dbReference>
<organism evidence="7 8">
    <name type="scientific">Clitoria ternatea</name>
    <name type="common">Butterfly pea</name>
    <dbReference type="NCBI Taxonomy" id="43366"/>
    <lineage>
        <taxon>Eukaryota</taxon>
        <taxon>Viridiplantae</taxon>
        <taxon>Streptophyta</taxon>
        <taxon>Embryophyta</taxon>
        <taxon>Tracheophyta</taxon>
        <taxon>Spermatophyta</taxon>
        <taxon>Magnoliopsida</taxon>
        <taxon>eudicotyledons</taxon>
        <taxon>Gunneridae</taxon>
        <taxon>Pentapetalae</taxon>
        <taxon>rosids</taxon>
        <taxon>fabids</taxon>
        <taxon>Fabales</taxon>
        <taxon>Fabaceae</taxon>
        <taxon>Papilionoideae</taxon>
        <taxon>50 kb inversion clade</taxon>
        <taxon>NPAAA clade</taxon>
        <taxon>indigoferoid/millettioid clade</taxon>
        <taxon>Phaseoleae</taxon>
        <taxon>Clitoria</taxon>
    </lineage>
</organism>
<dbReference type="InterPro" id="IPR015300">
    <property type="entry name" value="DNA-bd_pseudobarrel_sf"/>
</dbReference>
<dbReference type="SUPFAM" id="SSF101936">
    <property type="entry name" value="DNA-binding pseudobarrel domain"/>
    <property type="match status" value="1"/>
</dbReference>
<reference evidence="7 8" key="1">
    <citation type="submission" date="2024-01" db="EMBL/GenBank/DDBJ databases">
        <title>The genomes of 5 underutilized Papilionoideae crops provide insights into root nodulation and disease resistance.</title>
        <authorList>
            <person name="Yuan L."/>
        </authorList>
    </citation>
    <scope>NUCLEOTIDE SEQUENCE [LARGE SCALE GENOMIC DNA]</scope>
    <source>
        <strain evidence="7">LY-2023</strain>
        <tissue evidence="7">Leaf</tissue>
    </source>
</reference>
<sequence>MHPSYVHPDGRGSLNLPAKFCKAHFDLQVKMVDAKLVFKERIWPVKYLIRKLKTSTKFELSSGWKAFAKDNDLKVDDVCIFELIHGTELTFQVHIFRHIDTSSNSMEPSPLKSSTSFYEA</sequence>
<evidence type="ECO:0000313" key="8">
    <source>
        <dbReference type="Proteomes" id="UP001359559"/>
    </source>
</evidence>
<keyword evidence="4" id="KW-0804">Transcription</keyword>
<evidence type="ECO:0000259" key="6">
    <source>
        <dbReference type="PROSITE" id="PS50863"/>
    </source>
</evidence>
<dbReference type="Pfam" id="PF02362">
    <property type="entry name" value="B3"/>
    <property type="match status" value="1"/>
</dbReference>
<evidence type="ECO:0000256" key="5">
    <source>
        <dbReference type="ARBA" id="ARBA00023242"/>
    </source>
</evidence>
<protein>
    <recommendedName>
        <fullName evidence="6">TF-B3 domain-containing protein</fullName>
    </recommendedName>
</protein>
<dbReference type="EMBL" id="JAYKXN010000004">
    <property type="protein sequence ID" value="KAK7293237.1"/>
    <property type="molecule type" value="Genomic_DNA"/>
</dbReference>
<dbReference type="GO" id="GO:0003677">
    <property type="term" value="F:DNA binding"/>
    <property type="evidence" value="ECO:0007669"/>
    <property type="project" value="UniProtKB-KW"/>
</dbReference>
<feature type="domain" description="TF-B3" evidence="6">
    <location>
        <begin position="1"/>
        <end position="99"/>
    </location>
</feature>
<dbReference type="SMART" id="SM01019">
    <property type="entry name" value="B3"/>
    <property type="match status" value="1"/>
</dbReference>
<comment type="subcellular location">
    <subcellularLocation>
        <location evidence="1">Nucleus</location>
    </subcellularLocation>
</comment>
<dbReference type="AlphaFoldDB" id="A0AAN9PDC2"/>
<dbReference type="InterPro" id="IPR003340">
    <property type="entry name" value="B3_DNA-bd"/>
</dbReference>
<dbReference type="PANTHER" id="PTHR31391:SF143">
    <property type="entry name" value="B3 DNA-BINDING DOMAIN PROTEIN"/>
    <property type="match status" value="1"/>
</dbReference>
<keyword evidence="3" id="KW-0238">DNA-binding</keyword>
<evidence type="ECO:0000313" key="7">
    <source>
        <dbReference type="EMBL" id="KAK7293237.1"/>
    </source>
</evidence>
<accession>A0AAN9PDC2</accession>
<evidence type="ECO:0000256" key="2">
    <source>
        <dbReference type="ARBA" id="ARBA00023015"/>
    </source>
</evidence>
<dbReference type="PANTHER" id="PTHR31391">
    <property type="entry name" value="B3 DOMAIN-CONTAINING PROTEIN OS11G0197600-RELATED"/>
    <property type="match status" value="1"/>
</dbReference>
<comment type="caution">
    <text evidence="7">The sequence shown here is derived from an EMBL/GenBank/DDBJ whole genome shotgun (WGS) entry which is preliminary data.</text>
</comment>
<dbReference type="Gene3D" id="2.40.330.10">
    <property type="entry name" value="DNA-binding pseudobarrel domain"/>
    <property type="match status" value="1"/>
</dbReference>